<dbReference type="Pfam" id="PF13086">
    <property type="entry name" value="AAA_11"/>
    <property type="match status" value="1"/>
</dbReference>
<dbReference type="RefSeq" id="WP_045315560.1">
    <property type="nucleotide sequence ID" value="NZ_JYJG01000284.1"/>
</dbReference>
<dbReference type="Gene3D" id="3.40.50.300">
    <property type="entry name" value="P-loop containing nucleotide triphosphate hydrolases"/>
    <property type="match status" value="2"/>
</dbReference>
<dbReference type="Pfam" id="PF00069">
    <property type="entry name" value="Pkinase"/>
    <property type="match status" value="1"/>
</dbReference>
<dbReference type="PROSITE" id="PS50011">
    <property type="entry name" value="PROTEIN_KINASE_DOM"/>
    <property type="match status" value="1"/>
</dbReference>
<sequence>MDSIAGKYVLVDEPPRTGGFASVHKAFDITAQKLVAVKLMSRTEDPVREQAVVREMESLRKLSHPNIIRLRDAGFDESRDVHYLVLDWVEESLAEVLEAKASYEWDDLAGLLAEPLVQALSYAHLNGVEHRDIKPSNILMSDGGMPLLADFGIAKVRQGVVSEHTLMRFGSGPYSPPEDDGEVKYVRDVYSMGVLLIQAMHQARLRSRADVEPALQAVNIPPDVRKLLGRCVHLDYSERPANGAVLADELKNVLLGRSVLPVASRSTVWLSLTNAARRQLLEHPEAAGGSAEAALLNDLNEDVFVAYRFDTGKRAADRTVVFIAGKRWKFTLKLDSPLALVVTGARAPEYEELERFRRAALNVAEFAAWVCSEPRNRVQAESGRHDLLSALDAFEEEKQAVRTGDLSTGYDGLDMLQEWSRVLQAREDLARGSNRTLNYSNRVVRGREVDLELRDPVEEDLVGTDWEIVARDSRRVVAYGQIINQDSDSVTLRSKTPIGALERSGGLRPFLGPSRKALQRQRDALSALRNGTAARPELRARIQNPAEVEAPIPRKVDDWVGTLDDGKKKAVEAALGVQDVLLVEGPPGTGKTDLIAEIVFQSLKERPNSRILIVSQTHVAVDNALTRLEQAGIEGIVRLGHPDDPRVDKTVSHLLLNRRMTKWAEGIRRNAQRYLEKVANERGLDLRHLHAALSLRQLAKVVKERNDVEREIERRVRSNDTSALATSLEIVEDDSDLQERVDDLALRYDQLHAEAAEHLAGDLTLHADMAVEDALSAAGALLGTSVSAQRLLDLVGLQAEWLQRTATDNRLAEAFLGTARVVAGTCIGFVGQAAVRNLEIDLCILDEASKATATEAMVPLSRSRRAILVGDNNQLPPQEEELLRSTEILTDHGIDEDLVKETLFKWFSHRLPEHSKFLLRDQYRMIRPIGDMVSTCFYRGELSSPRTDGLPGLELLGKPVLWLDTSRLGEERREDRGPGGISYANRAEARIIFTRLETLEIAIEKGIVSTPGDSGKLEVLLIAPYRRQVEEMRRRLSLRRFTRLQVDVLSVDAVQGRQCDVAIFSVTRSNHKLSLGFLGAENWRRINVAVSRARFGLTIVGDAEFCQSANGALRDVVRYIGEHPDDCDVQAVENA</sequence>
<dbReference type="SUPFAM" id="SSF52540">
    <property type="entry name" value="P-loop containing nucleoside triphosphate hydrolases"/>
    <property type="match status" value="1"/>
</dbReference>
<dbReference type="GO" id="GO:0005524">
    <property type="term" value="F:ATP binding"/>
    <property type="evidence" value="ECO:0007669"/>
    <property type="project" value="InterPro"/>
</dbReference>
<accession>A0A0F0GLX9</accession>
<dbReference type="InterPro" id="IPR008271">
    <property type="entry name" value="Ser/Thr_kinase_AS"/>
</dbReference>
<reference evidence="2 3" key="1">
    <citation type="submission" date="2015-02" db="EMBL/GenBank/DDBJ databases">
        <authorList>
            <person name="Ju K.-S."/>
            <person name="Doroghazi J.R."/>
            <person name="Metcalf W."/>
        </authorList>
    </citation>
    <scope>NUCLEOTIDE SEQUENCE [LARGE SCALE GENOMIC DNA]</scope>
    <source>
        <strain evidence="2 3">NRRL B-16140</strain>
    </source>
</reference>
<evidence type="ECO:0000259" key="1">
    <source>
        <dbReference type="PROSITE" id="PS50011"/>
    </source>
</evidence>
<evidence type="ECO:0000313" key="2">
    <source>
        <dbReference type="EMBL" id="KJK43576.1"/>
    </source>
</evidence>
<dbReference type="PROSITE" id="PS00108">
    <property type="entry name" value="PROTEIN_KINASE_ST"/>
    <property type="match status" value="1"/>
</dbReference>
<protein>
    <recommendedName>
        <fullName evidence="1">Protein kinase domain-containing protein</fullName>
    </recommendedName>
</protein>
<dbReference type="InterPro" id="IPR041679">
    <property type="entry name" value="DNA2/NAM7-like_C"/>
</dbReference>
<dbReference type="SUPFAM" id="SSF56112">
    <property type="entry name" value="Protein kinase-like (PK-like)"/>
    <property type="match status" value="1"/>
</dbReference>
<dbReference type="InterPro" id="IPR000719">
    <property type="entry name" value="Prot_kinase_dom"/>
</dbReference>
<keyword evidence="3" id="KW-1185">Reference proteome</keyword>
<dbReference type="Proteomes" id="UP000033393">
    <property type="component" value="Unassembled WGS sequence"/>
</dbReference>
<name>A0A0F0GLX9_LENAE</name>
<dbReference type="SMART" id="SM00220">
    <property type="entry name" value="S_TKc"/>
    <property type="match status" value="1"/>
</dbReference>
<dbReference type="InterPro" id="IPR047187">
    <property type="entry name" value="SF1_C_Upf1"/>
</dbReference>
<dbReference type="InterPro" id="IPR027417">
    <property type="entry name" value="P-loop_NTPase"/>
</dbReference>
<evidence type="ECO:0000313" key="3">
    <source>
        <dbReference type="Proteomes" id="UP000033393"/>
    </source>
</evidence>
<dbReference type="EMBL" id="JYJG01000284">
    <property type="protein sequence ID" value="KJK43576.1"/>
    <property type="molecule type" value="Genomic_DNA"/>
</dbReference>
<dbReference type="PANTHER" id="PTHR10887">
    <property type="entry name" value="DNA2/NAM7 HELICASE FAMILY"/>
    <property type="match status" value="1"/>
</dbReference>
<organism evidence="2 3">
    <name type="scientific">Lentzea aerocolonigenes</name>
    <name type="common">Lechevalieria aerocolonigenes</name>
    <name type="synonym">Saccharothrix aerocolonigenes</name>
    <dbReference type="NCBI Taxonomy" id="68170"/>
    <lineage>
        <taxon>Bacteria</taxon>
        <taxon>Bacillati</taxon>
        <taxon>Actinomycetota</taxon>
        <taxon>Actinomycetes</taxon>
        <taxon>Pseudonocardiales</taxon>
        <taxon>Pseudonocardiaceae</taxon>
        <taxon>Lentzea</taxon>
    </lineage>
</organism>
<dbReference type="InterPro" id="IPR041677">
    <property type="entry name" value="DNA2/NAM7_AAA_11"/>
</dbReference>
<dbReference type="InterPro" id="IPR011009">
    <property type="entry name" value="Kinase-like_dom_sf"/>
</dbReference>
<dbReference type="PATRIC" id="fig|68170.10.peg.8499"/>
<gene>
    <name evidence="2" type="ORF">UK23_32625</name>
</gene>
<feature type="domain" description="Protein kinase" evidence="1">
    <location>
        <begin position="9"/>
        <end position="255"/>
    </location>
</feature>
<dbReference type="CDD" id="cd18808">
    <property type="entry name" value="SF1_C_Upf1"/>
    <property type="match status" value="1"/>
</dbReference>
<dbReference type="InterPro" id="IPR045055">
    <property type="entry name" value="DNA2/NAM7-like"/>
</dbReference>
<dbReference type="Pfam" id="PF13087">
    <property type="entry name" value="AAA_12"/>
    <property type="match status" value="1"/>
</dbReference>
<dbReference type="CDD" id="cd14014">
    <property type="entry name" value="STKc_PknB_like"/>
    <property type="match status" value="1"/>
</dbReference>
<dbReference type="PANTHER" id="PTHR10887:SF495">
    <property type="entry name" value="HELICASE SENATAXIN ISOFORM X1-RELATED"/>
    <property type="match status" value="1"/>
</dbReference>
<dbReference type="AlphaFoldDB" id="A0A0F0GLX9"/>
<dbReference type="Gene3D" id="1.10.510.10">
    <property type="entry name" value="Transferase(Phosphotransferase) domain 1"/>
    <property type="match status" value="1"/>
</dbReference>
<dbReference type="GO" id="GO:0004672">
    <property type="term" value="F:protein kinase activity"/>
    <property type="evidence" value="ECO:0007669"/>
    <property type="project" value="InterPro"/>
</dbReference>
<dbReference type="GO" id="GO:0004386">
    <property type="term" value="F:helicase activity"/>
    <property type="evidence" value="ECO:0007669"/>
    <property type="project" value="InterPro"/>
</dbReference>
<comment type="caution">
    <text evidence="2">The sequence shown here is derived from an EMBL/GenBank/DDBJ whole genome shotgun (WGS) entry which is preliminary data.</text>
</comment>
<proteinExistence type="predicted"/>